<keyword evidence="2" id="KW-1185">Reference proteome</keyword>
<dbReference type="Proteomes" id="UP000323144">
    <property type="component" value="Chromosome"/>
</dbReference>
<dbReference type="RefSeq" id="WP_166508053.1">
    <property type="nucleotide sequence ID" value="NZ_CP043026.1"/>
</dbReference>
<dbReference type="KEGG" id="schi:SCHIN_v1c04650"/>
<reference evidence="1 2" key="1">
    <citation type="submission" date="2019-08" db="EMBL/GenBank/DDBJ databases">
        <title>Complete genome sequence of Spiroplasma chinense CCH (DSM 19755).</title>
        <authorList>
            <person name="Shen H.-Y."/>
            <person name="Lin Y.-C."/>
            <person name="Chou L."/>
            <person name="Kuo C.-H."/>
        </authorList>
    </citation>
    <scope>NUCLEOTIDE SEQUENCE [LARGE SCALE GENOMIC DNA]</scope>
    <source>
        <strain evidence="1 2">CCH</strain>
    </source>
</reference>
<sequence>MSSMYEVLSSLLKDLLPADSNYVFKQIRETDEEIKFILVIDEKLENNFSYKKTTIAELLTSIINDEQSVFTKKANIEVEVYDGSE</sequence>
<dbReference type="EMBL" id="CP043026">
    <property type="protein sequence ID" value="QEH61662.1"/>
    <property type="molecule type" value="Genomic_DNA"/>
</dbReference>
<proteinExistence type="predicted"/>
<gene>
    <name evidence="1" type="ORF">SCHIN_v1c04650</name>
</gene>
<organism evidence="1 2">
    <name type="scientific">Spiroplasma chinense</name>
    <dbReference type="NCBI Taxonomy" id="216932"/>
    <lineage>
        <taxon>Bacteria</taxon>
        <taxon>Bacillati</taxon>
        <taxon>Mycoplasmatota</taxon>
        <taxon>Mollicutes</taxon>
        <taxon>Entomoplasmatales</taxon>
        <taxon>Spiroplasmataceae</taxon>
        <taxon>Spiroplasma</taxon>
    </lineage>
</organism>
<accession>A0A5B9Y6F9</accession>
<evidence type="ECO:0000313" key="1">
    <source>
        <dbReference type="EMBL" id="QEH61662.1"/>
    </source>
</evidence>
<protein>
    <submittedName>
        <fullName evidence="1">Uncharacterized protein</fullName>
    </submittedName>
</protein>
<evidence type="ECO:0000313" key="2">
    <source>
        <dbReference type="Proteomes" id="UP000323144"/>
    </source>
</evidence>
<name>A0A5B9Y6F9_9MOLU</name>
<dbReference type="AlphaFoldDB" id="A0A5B9Y6F9"/>